<dbReference type="SUPFAM" id="SSF53590">
    <property type="entry name" value="Nucleoside hydrolase"/>
    <property type="match status" value="1"/>
</dbReference>
<organism evidence="4 5">
    <name type="scientific">Candidatus Scalindua japonica</name>
    <dbReference type="NCBI Taxonomy" id="1284222"/>
    <lineage>
        <taxon>Bacteria</taxon>
        <taxon>Pseudomonadati</taxon>
        <taxon>Planctomycetota</taxon>
        <taxon>Candidatus Brocadiia</taxon>
        <taxon>Candidatus Brocadiales</taxon>
        <taxon>Candidatus Scalinduaceae</taxon>
        <taxon>Candidatus Scalindua</taxon>
    </lineage>
</organism>
<dbReference type="PANTHER" id="PTHR46190">
    <property type="entry name" value="SI:CH211-201H21.5-RELATED"/>
    <property type="match status" value="1"/>
</dbReference>
<evidence type="ECO:0000259" key="3">
    <source>
        <dbReference type="Pfam" id="PF01156"/>
    </source>
</evidence>
<evidence type="ECO:0000256" key="1">
    <source>
        <dbReference type="ARBA" id="ARBA00022801"/>
    </source>
</evidence>
<dbReference type="PROSITE" id="PS01247">
    <property type="entry name" value="IUNH"/>
    <property type="match status" value="1"/>
</dbReference>
<dbReference type="InterPro" id="IPR001910">
    <property type="entry name" value="Inosine/uridine_hydrolase_dom"/>
</dbReference>
<proteinExistence type="predicted"/>
<reference evidence="5" key="1">
    <citation type="journal article" date="2017" name="Environ. Microbiol. Rep.">
        <title>Genetic Diversity of Marine Anaerobic Ammonium-Oxidizing Bacteria as Revealed by Genomic and Proteomic Analyses of 'Candidatus Scalindua japonica'.</title>
        <authorList>
            <person name="Oshiki M."/>
            <person name="Mizuto K."/>
            <person name="Kimura Z."/>
            <person name="Kindaichi T."/>
            <person name="Satoh H."/>
            <person name="Okabe S."/>
        </authorList>
    </citation>
    <scope>NUCLEOTIDE SEQUENCE [LARGE SCALE GENOMIC DNA]</scope>
    <source>
        <strain evidence="5">husup-a2</strain>
    </source>
</reference>
<evidence type="ECO:0000313" key="4">
    <source>
        <dbReference type="EMBL" id="GAX61998.1"/>
    </source>
</evidence>
<dbReference type="GO" id="GO:0016799">
    <property type="term" value="F:hydrolase activity, hydrolyzing N-glycosyl compounds"/>
    <property type="evidence" value="ECO:0007669"/>
    <property type="project" value="InterPro"/>
</dbReference>
<accession>A0A286U1H6</accession>
<dbReference type="RefSeq" id="WP_096895371.1">
    <property type="nucleotide sequence ID" value="NZ_BAOS01000028.1"/>
</dbReference>
<dbReference type="InterPro" id="IPR052775">
    <property type="entry name" value="IUN_hydrolase"/>
</dbReference>
<gene>
    <name evidence="4" type="ORF">SCALIN_C28_0200</name>
</gene>
<name>A0A286U1H6_9BACT</name>
<dbReference type="InterPro" id="IPR036452">
    <property type="entry name" value="Ribo_hydro-like"/>
</dbReference>
<evidence type="ECO:0000256" key="2">
    <source>
        <dbReference type="ARBA" id="ARBA00023295"/>
    </source>
</evidence>
<keyword evidence="1 4" id="KW-0378">Hydrolase</keyword>
<dbReference type="Proteomes" id="UP000218542">
    <property type="component" value="Unassembled WGS sequence"/>
</dbReference>
<protein>
    <submittedName>
        <fullName evidence="4">Inosine/uridine-preferring nucleoside hydrolase</fullName>
    </submittedName>
</protein>
<dbReference type="Pfam" id="PF01156">
    <property type="entry name" value="IU_nuc_hydro"/>
    <property type="match status" value="1"/>
</dbReference>
<dbReference type="EMBL" id="BAOS01000028">
    <property type="protein sequence ID" value="GAX61998.1"/>
    <property type="molecule type" value="Genomic_DNA"/>
</dbReference>
<dbReference type="OrthoDB" id="9797882at2"/>
<sequence length="308" mass="33632">MRHFLIDTDTASDDAVALVMALTYPDVQTEAITVVSGNVHVDQAVQNALYTVELCGRPIPVYRGAEKPVLRSLETAEYVHGRDGMGDIGLPLCGRIPAEGHGVTKIIETINRFPGNITLVTLGPLTNIALAILQDSSIAGKVKECIIMGGTGQGRGNVTPVAEYNIWVDPEAARIVFESSLPITMVGWDASLAYAMFNTHEMEKLRSVETPLAEFCVDIQKALRKFSVKEMNLEGFDLPDPLAMAVALDPTVATETKPLFVAIETESQLCREQTVVDHLAVTKQEPNVNVVLKASREKFLRILYDAVR</sequence>
<dbReference type="PANTHER" id="PTHR46190:SF1">
    <property type="entry name" value="SI:CH211-201H21.5"/>
    <property type="match status" value="1"/>
</dbReference>
<comment type="caution">
    <text evidence="4">The sequence shown here is derived from an EMBL/GenBank/DDBJ whole genome shotgun (WGS) entry which is preliminary data.</text>
</comment>
<feature type="domain" description="Inosine/uridine-preferring nucleoside hydrolase" evidence="3">
    <location>
        <begin position="5"/>
        <end position="300"/>
    </location>
</feature>
<evidence type="ECO:0000313" key="5">
    <source>
        <dbReference type="Proteomes" id="UP000218542"/>
    </source>
</evidence>
<keyword evidence="2" id="KW-0326">Glycosidase</keyword>
<dbReference type="Gene3D" id="3.90.245.10">
    <property type="entry name" value="Ribonucleoside hydrolase-like"/>
    <property type="match status" value="1"/>
</dbReference>
<dbReference type="InterPro" id="IPR015910">
    <property type="entry name" value="I/U_nuclsd_hydro_CS"/>
</dbReference>
<dbReference type="CDD" id="cd02649">
    <property type="entry name" value="nuc_hydro_CeIAG"/>
    <property type="match status" value="1"/>
</dbReference>
<keyword evidence="5" id="KW-1185">Reference proteome</keyword>
<dbReference type="AlphaFoldDB" id="A0A286U1H6"/>